<dbReference type="NCBIfam" id="TIGR01245">
    <property type="entry name" value="trpD"/>
    <property type="match status" value="1"/>
</dbReference>
<dbReference type="EMBL" id="PDEQ01000006">
    <property type="protein sequence ID" value="PEN12893.1"/>
    <property type="molecule type" value="Genomic_DNA"/>
</dbReference>
<evidence type="ECO:0000259" key="10">
    <source>
        <dbReference type="Pfam" id="PF00591"/>
    </source>
</evidence>
<feature type="binding site" evidence="9">
    <location>
        <position position="110"/>
    </location>
    <ligand>
        <name>anthranilate</name>
        <dbReference type="ChEBI" id="CHEBI:16567"/>
        <label>1</label>
    </ligand>
</feature>
<dbReference type="GO" id="GO:0005829">
    <property type="term" value="C:cytosol"/>
    <property type="evidence" value="ECO:0007669"/>
    <property type="project" value="TreeGrafter"/>
</dbReference>
<dbReference type="SUPFAM" id="SSF52418">
    <property type="entry name" value="Nucleoside phosphorylase/phosphoribosyltransferase catalytic domain"/>
    <property type="match status" value="1"/>
</dbReference>
<accession>A0A2A8CW98</accession>
<sequence length="344" mass="36523">MKEYLNAIADGHPLTREQAESAMRIMMTGDALPEHVAALLMGLRARGEQLDELVGFTKVMREFAISVDVDDPHTIDLCGTGGDGASTFNISTTAAIIAAGAGATVAKHGNRSVSSKSGSADVLEHLGVEIELQKAGVEHCLDEVGIAFLFAPYFHPAMRHVMPVRKSLGVRTFFNILGPLCNPAGVKRQLVGAFNTKTAQMMVRILSHLDAEHVVTLHAQDGLDEVSVSASTTVFEYDNVHGDGVPRSREVGPEQHEINRAPISALAGGTAADNAAILRNILSGDDKGPRRHVAVLNAAYALQTSGKFEDIDACIEAANDSIDSGNASRTLDRLIEVSQDAPKG</sequence>
<comment type="similarity">
    <text evidence="8">In the C-terminal section; belongs to the anthranilate phosphoribosyltransferase family.</text>
</comment>
<keyword evidence="9" id="KW-0460">Magnesium</keyword>
<evidence type="ECO:0000256" key="5">
    <source>
        <dbReference type="ARBA" id="ARBA00022822"/>
    </source>
</evidence>
<keyword evidence="13" id="KW-1185">Reference proteome</keyword>
<feature type="binding site" evidence="9">
    <location>
        <position position="119"/>
    </location>
    <ligand>
        <name>5-phospho-alpha-D-ribose 1-diphosphate</name>
        <dbReference type="ChEBI" id="CHEBI:58017"/>
    </ligand>
</feature>
<keyword evidence="5 9" id="KW-0822">Tryptophan biosynthesis</keyword>
<evidence type="ECO:0000313" key="13">
    <source>
        <dbReference type="Proteomes" id="UP000220102"/>
    </source>
</evidence>
<comment type="catalytic activity">
    <reaction evidence="7 9">
        <text>N-(5-phospho-beta-D-ribosyl)anthranilate + diphosphate = 5-phospho-alpha-D-ribose 1-diphosphate + anthranilate</text>
        <dbReference type="Rhea" id="RHEA:11768"/>
        <dbReference type="ChEBI" id="CHEBI:16567"/>
        <dbReference type="ChEBI" id="CHEBI:18277"/>
        <dbReference type="ChEBI" id="CHEBI:33019"/>
        <dbReference type="ChEBI" id="CHEBI:58017"/>
        <dbReference type="EC" id="2.4.2.18"/>
    </reaction>
</comment>
<protein>
    <recommendedName>
        <fullName evidence="9">Anthranilate phosphoribosyltransferase</fullName>
        <ecNumber evidence="9">2.4.2.18</ecNumber>
    </recommendedName>
</protein>
<feature type="binding site" evidence="9">
    <location>
        <position position="87"/>
    </location>
    <ligand>
        <name>5-phospho-alpha-D-ribose 1-diphosphate</name>
        <dbReference type="ChEBI" id="CHEBI:58017"/>
    </ligand>
</feature>
<dbReference type="GO" id="GO:0000162">
    <property type="term" value="P:L-tryptophan biosynthetic process"/>
    <property type="evidence" value="ECO:0007669"/>
    <property type="project" value="UniProtKB-UniRule"/>
</dbReference>
<dbReference type="EC" id="2.4.2.18" evidence="9"/>
<feature type="binding site" evidence="9">
    <location>
        <begin position="89"/>
        <end position="92"/>
    </location>
    <ligand>
        <name>5-phospho-alpha-D-ribose 1-diphosphate</name>
        <dbReference type="ChEBI" id="CHEBI:58017"/>
    </ligand>
</feature>
<dbReference type="InterPro" id="IPR035902">
    <property type="entry name" value="Nuc_phospho_transferase"/>
</dbReference>
<gene>
    <name evidence="9 12" type="primary">trpD</name>
    <name evidence="12" type="ORF">CRI94_12885</name>
</gene>
<dbReference type="Gene3D" id="3.40.1030.10">
    <property type="entry name" value="Nucleoside phosphorylase/phosphoribosyltransferase catalytic domain"/>
    <property type="match status" value="1"/>
</dbReference>
<dbReference type="PANTHER" id="PTHR43285">
    <property type="entry name" value="ANTHRANILATE PHOSPHORIBOSYLTRANSFERASE"/>
    <property type="match status" value="1"/>
</dbReference>
<feature type="domain" description="Glycosyl transferase family 3" evidence="10">
    <location>
        <begin position="72"/>
        <end position="327"/>
    </location>
</feature>
<comment type="subunit">
    <text evidence="9">Homodimer.</text>
</comment>
<dbReference type="InterPro" id="IPR005940">
    <property type="entry name" value="Anthranilate_Pribosyl_Tfrase"/>
</dbReference>
<dbReference type="UniPathway" id="UPA00035">
    <property type="reaction ID" value="UER00041"/>
</dbReference>
<name>A0A2A8CW98_9BACT</name>
<evidence type="ECO:0000259" key="11">
    <source>
        <dbReference type="Pfam" id="PF02885"/>
    </source>
</evidence>
<dbReference type="InterPro" id="IPR000312">
    <property type="entry name" value="Glycosyl_Trfase_fam3"/>
</dbReference>
<feature type="binding site" evidence="9">
    <location>
        <position position="79"/>
    </location>
    <ligand>
        <name>5-phospho-alpha-D-ribose 1-diphosphate</name>
        <dbReference type="ChEBI" id="CHEBI:58017"/>
    </ligand>
</feature>
<dbReference type="InterPro" id="IPR017459">
    <property type="entry name" value="Glycosyl_Trfase_fam3_N_dom"/>
</dbReference>
<dbReference type="FunFam" id="3.40.1030.10:FF:000002">
    <property type="entry name" value="Anthranilate phosphoribosyltransferase"/>
    <property type="match status" value="1"/>
</dbReference>
<evidence type="ECO:0000256" key="3">
    <source>
        <dbReference type="ARBA" id="ARBA00022676"/>
    </source>
</evidence>
<dbReference type="InterPro" id="IPR036320">
    <property type="entry name" value="Glycosyl_Trfase_fam3_N_dom_sf"/>
</dbReference>
<dbReference type="AlphaFoldDB" id="A0A2A8CW98"/>
<comment type="function">
    <text evidence="9">Catalyzes the transfer of the phosphoribosyl group of 5-phosphorylribose-1-pyrophosphate (PRPP) to anthranilate to yield N-(5'-phosphoribosyl)-anthranilate (PRA).</text>
</comment>
<feature type="binding site" evidence="9">
    <location>
        <begin position="107"/>
        <end position="115"/>
    </location>
    <ligand>
        <name>5-phospho-alpha-D-ribose 1-diphosphate</name>
        <dbReference type="ChEBI" id="CHEBI:58017"/>
    </ligand>
</feature>
<dbReference type="Pfam" id="PF00591">
    <property type="entry name" value="Glycos_transf_3"/>
    <property type="match status" value="1"/>
</dbReference>
<comment type="pathway">
    <text evidence="1 9">Amino-acid biosynthesis; L-tryptophan biosynthesis; L-tryptophan from chorismate: step 2/5.</text>
</comment>
<keyword evidence="3 9" id="KW-0328">Glycosyltransferase</keyword>
<comment type="cofactor">
    <cofactor evidence="9">
        <name>Mg(2+)</name>
        <dbReference type="ChEBI" id="CHEBI:18420"/>
    </cofactor>
    <text evidence="9">Binds 2 magnesium ions per monomer.</text>
</comment>
<keyword evidence="2 9" id="KW-0028">Amino-acid biosynthesis</keyword>
<evidence type="ECO:0000256" key="7">
    <source>
        <dbReference type="ARBA" id="ARBA00052328"/>
    </source>
</evidence>
<dbReference type="SUPFAM" id="SSF47648">
    <property type="entry name" value="Nucleoside phosphorylase/phosphoribosyltransferase N-terminal domain"/>
    <property type="match status" value="1"/>
</dbReference>
<proteinExistence type="inferred from homology"/>
<comment type="similarity">
    <text evidence="9">Belongs to the anthranilate phosphoribosyltransferase family.</text>
</comment>
<organism evidence="12 13">
    <name type="scientific">Longibacter salinarum</name>
    <dbReference type="NCBI Taxonomy" id="1850348"/>
    <lineage>
        <taxon>Bacteria</taxon>
        <taxon>Pseudomonadati</taxon>
        <taxon>Rhodothermota</taxon>
        <taxon>Rhodothermia</taxon>
        <taxon>Rhodothermales</taxon>
        <taxon>Salisaetaceae</taxon>
        <taxon>Longibacter</taxon>
    </lineage>
</organism>
<evidence type="ECO:0000313" key="12">
    <source>
        <dbReference type="EMBL" id="PEN12893.1"/>
    </source>
</evidence>
<feature type="binding site" evidence="9">
    <location>
        <position position="165"/>
    </location>
    <ligand>
        <name>anthranilate</name>
        <dbReference type="ChEBI" id="CHEBI:16567"/>
        <label>2</label>
    </ligand>
</feature>
<keyword evidence="9" id="KW-0479">Metal-binding</keyword>
<dbReference type="GO" id="GO:0000287">
    <property type="term" value="F:magnesium ion binding"/>
    <property type="evidence" value="ECO:0007669"/>
    <property type="project" value="UniProtKB-UniRule"/>
</dbReference>
<feature type="binding site" evidence="9">
    <location>
        <position position="79"/>
    </location>
    <ligand>
        <name>anthranilate</name>
        <dbReference type="ChEBI" id="CHEBI:16567"/>
        <label>1</label>
    </ligand>
</feature>
<evidence type="ECO:0000256" key="6">
    <source>
        <dbReference type="ARBA" id="ARBA00023141"/>
    </source>
</evidence>
<dbReference type="PANTHER" id="PTHR43285:SF2">
    <property type="entry name" value="ANTHRANILATE PHOSPHORIBOSYLTRANSFERASE"/>
    <property type="match status" value="1"/>
</dbReference>
<dbReference type="OrthoDB" id="9806430at2"/>
<feature type="binding site" evidence="9">
    <location>
        <begin position="82"/>
        <end position="83"/>
    </location>
    <ligand>
        <name>5-phospho-alpha-D-ribose 1-diphosphate</name>
        <dbReference type="ChEBI" id="CHEBI:58017"/>
    </ligand>
</feature>
<dbReference type="Pfam" id="PF02885">
    <property type="entry name" value="Glycos_trans_3N"/>
    <property type="match status" value="1"/>
</dbReference>
<dbReference type="RefSeq" id="WP_098076372.1">
    <property type="nucleotide sequence ID" value="NZ_PDEQ01000006.1"/>
</dbReference>
<comment type="caution">
    <text evidence="12">The sequence shown here is derived from an EMBL/GenBank/DDBJ whole genome shotgun (WGS) entry which is preliminary data.</text>
</comment>
<feature type="binding site" evidence="9">
    <location>
        <position position="225"/>
    </location>
    <ligand>
        <name>Mg(2+)</name>
        <dbReference type="ChEBI" id="CHEBI:18420"/>
        <label>1</label>
    </ligand>
</feature>
<evidence type="ECO:0000256" key="8">
    <source>
        <dbReference type="ARBA" id="ARBA00061188"/>
    </source>
</evidence>
<evidence type="ECO:0000256" key="1">
    <source>
        <dbReference type="ARBA" id="ARBA00004907"/>
    </source>
</evidence>
<evidence type="ECO:0000256" key="4">
    <source>
        <dbReference type="ARBA" id="ARBA00022679"/>
    </source>
</evidence>
<feature type="binding site" evidence="9">
    <location>
        <position position="224"/>
    </location>
    <ligand>
        <name>Mg(2+)</name>
        <dbReference type="ChEBI" id="CHEBI:18420"/>
        <label>2</label>
    </ligand>
</feature>
<evidence type="ECO:0000256" key="2">
    <source>
        <dbReference type="ARBA" id="ARBA00022605"/>
    </source>
</evidence>
<dbReference type="HAMAP" id="MF_00211">
    <property type="entry name" value="TrpD"/>
    <property type="match status" value="1"/>
</dbReference>
<feature type="domain" description="Glycosyl transferase family 3 N-terminal" evidence="11">
    <location>
        <begin position="2"/>
        <end position="64"/>
    </location>
</feature>
<feature type="binding site" evidence="9">
    <location>
        <position position="91"/>
    </location>
    <ligand>
        <name>Mg(2+)</name>
        <dbReference type="ChEBI" id="CHEBI:18420"/>
        <label>1</label>
    </ligand>
</feature>
<evidence type="ECO:0000256" key="9">
    <source>
        <dbReference type="HAMAP-Rule" id="MF_00211"/>
    </source>
</evidence>
<comment type="caution">
    <text evidence="9">Lacks conserved residue(s) required for the propagation of feature annotation.</text>
</comment>
<reference evidence="12 13" key="1">
    <citation type="submission" date="2017-10" db="EMBL/GenBank/DDBJ databases">
        <title>Draft genome of Longibacter Salinarum.</title>
        <authorList>
            <person name="Goh K.M."/>
            <person name="Shamsir M.S."/>
            <person name="Lim S.W."/>
        </authorList>
    </citation>
    <scope>NUCLEOTIDE SEQUENCE [LARGE SCALE GENOMIC DNA]</scope>
    <source>
        <strain evidence="12 13">KCTC 52045</strain>
    </source>
</reference>
<dbReference type="Gene3D" id="1.20.970.10">
    <property type="entry name" value="Transferase, Pyrimidine Nucleoside Phosphorylase, Chain C"/>
    <property type="match status" value="1"/>
</dbReference>
<keyword evidence="6 9" id="KW-0057">Aromatic amino acid biosynthesis</keyword>
<feature type="binding site" evidence="9">
    <location>
        <position position="225"/>
    </location>
    <ligand>
        <name>Mg(2+)</name>
        <dbReference type="ChEBI" id="CHEBI:18420"/>
        <label>2</label>
    </ligand>
</feature>
<dbReference type="Proteomes" id="UP000220102">
    <property type="component" value="Unassembled WGS sequence"/>
</dbReference>
<keyword evidence="4 9" id="KW-0808">Transferase</keyword>
<dbReference type="GO" id="GO:0004048">
    <property type="term" value="F:anthranilate phosphoribosyltransferase activity"/>
    <property type="evidence" value="ECO:0007669"/>
    <property type="project" value="UniProtKB-UniRule"/>
</dbReference>